<evidence type="ECO:0000313" key="3">
    <source>
        <dbReference type="Proteomes" id="UP000485058"/>
    </source>
</evidence>
<dbReference type="PANTHER" id="PTHR12532">
    <property type="entry name" value="TRANSLATIONAL ACTIVATOR OF CYTOCHROME C OXIDASE 1"/>
    <property type="match status" value="1"/>
</dbReference>
<dbReference type="InterPro" id="IPR026564">
    <property type="entry name" value="Transcrip_reg_TACO1-like_dom3"/>
</dbReference>
<comment type="caution">
    <text evidence="2">The sequence shown here is derived from an EMBL/GenBank/DDBJ whole genome shotgun (WGS) entry which is preliminary data.</text>
</comment>
<dbReference type="PANTHER" id="PTHR12532:SF0">
    <property type="entry name" value="TRANSLATIONAL ACTIVATOR OF CYTOCHROME C OXIDASE 1"/>
    <property type="match status" value="1"/>
</dbReference>
<dbReference type="Proteomes" id="UP000485058">
    <property type="component" value="Unassembled WGS sequence"/>
</dbReference>
<dbReference type="AlphaFoldDB" id="A0A699ZD46"/>
<accession>A0A699ZD46</accession>
<evidence type="ECO:0000259" key="1">
    <source>
        <dbReference type="Pfam" id="PF01709"/>
    </source>
</evidence>
<keyword evidence="3" id="KW-1185">Reference proteome</keyword>
<dbReference type="InterPro" id="IPR048300">
    <property type="entry name" value="TACO1_YebC-like_2nd/3rd_dom"/>
</dbReference>
<dbReference type="InterPro" id="IPR002876">
    <property type="entry name" value="Transcrip_reg_TACO1-like"/>
</dbReference>
<name>A0A699ZD46_HAELA</name>
<dbReference type="GO" id="GO:0009507">
    <property type="term" value="C:chloroplast"/>
    <property type="evidence" value="ECO:0007669"/>
    <property type="project" value="TreeGrafter"/>
</dbReference>
<feature type="domain" description="TACO1/YebC-like second and third" evidence="1">
    <location>
        <begin position="3"/>
        <end position="89"/>
    </location>
</feature>
<dbReference type="SUPFAM" id="SSF75625">
    <property type="entry name" value="YebC-like"/>
    <property type="match status" value="1"/>
</dbReference>
<reference evidence="2 3" key="1">
    <citation type="submission" date="2020-02" db="EMBL/GenBank/DDBJ databases">
        <title>Draft genome sequence of Haematococcus lacustris strain NIES-144.</title>
        <authorList>
            <person name="Morimoto D."/>
            <person name="Nakagawa S."/>
            <person name="Yoshida T."/>
            <person name="Sawayama S."/>
        </authorList>
    </citation>
    <scope>NUCLEOTIDE SEQUENCE [LARGE SCALE GENOMIC DNA]</scope>
    <source>
        <strain evidence="2 3">NIES-144</strain>
    </source>
</reference>
<feature type="non-terminal residue" evidence="2">
    <location>
        <position position="1"/>
    </location>
</feature>
<protein>
    <recommendedName>
        <fullName evidence="1">TACO1/YebC-like second and third domain-containing protein</fullName>
    </recommendedName>
</protein>
<dbReference type="EMBL" id="BLLF01001565">
    <property type="protein sequence ID" value="GFH20051.1"/>
    <property type="molecule type" value="Genomic_DNA"/>
</dbReference>
<evidence type="ECO:0000313" key="2">
    <source>
        <dbReference type="EMBL" id="GFH20051.1"/>
    </source>
</evidence>
<organism evidence="2 3">
    <name type="scientific">Haematococcus lacustris</name>
    <name type="common">Green alga</name>
    <name type="synonym">Haematococcus pluvialis</name>
    <dbReference type="NCBI Taxonomy" id="44745"/>
    <lineage>
        <taxon>Eukaryota</taxon>
        <taxon>Viridiplantae</taxon>
        <taxon>Chlorophyta</taxon>
        <taxon>core chlorophytes</taxon>
        <taxon>Chlorophyceae</taxon>
        <taxon>CS clade</taxon>
        <taxon>Chlamydomonadales</taxon>
        <taxon>Haematococcaceae</taxon>
        <taxon>Haematococcus</taxon>
    </lineage>
</organism>
<gene>
    <name evidence="2" type="ORF">HaLaN_17108</name>
</gene>
<dbReference type="Pfam" id="PF01709">
    <property type="entry name" value="Transcrip_reg"/>
    <property type="match status" value="1"/>
</dbReference>
<sequence>ADFQEVLYEAYGPGGTGFLVACLTDNVNRSASEVKNALTKGGAKVAEPGSVQFNFTRSGMVLVEDTAEDAVFEAAMEAGADDVVAVPPEEDGEPSTSFKVDD</sequence>
<dbReference type="InterPro" id="IPR029072">
    <property type="entry name" value="YebC-like"/>
</dbReference>
<dbReference type="Gene3D" id="3.30.70.980">
    <property type="match status" value="2"/>
</dbReference>
<proteinExistence type="predicted"/>